<dbReference type="AlphaFoldDB" id="A0A5P8WJE4"/>
<proteinExistence type="predicted"/>
<keyword evidence="2" id="KW-1185">Reference proteome</keyword>
<evidence type="ECO:0000313" key="2">
    <source>
        <dbReference type="Proteomes" id="UP000326678"/>
    </source>
</evidence>
<protein>
    <submittedName>
        <fullName evidence="1">High-affnity carbon uptake protein Hat/HatR</fullName>
    </submittedName>
</protein>
<organism evidence="1 2">
    <name type="scientific">Nostoc sphaeroides CCNUC1</name>
    <dbReference type="NCBI Taxonomy" id="2653204"/>
    <lineage>
        <taxon>Bacteria</taxon>
        <taxon>Bacillati</taxon>
        <taxon>Cyanobacteriota</taxon>
        <taxon>Cyanophyceae</taxon>
        <taxon>Nostocales</taxon>
        <taxon>Nostocaceae</taxon>
        <taxon>Nostoc</taxon>
    </lineage>
</organism>
<dbReference type="KEGG" id="nsh:GXM_09760"/>
<accession>A0A5P8WJE4</accession>
<dbReference type="Proteomes" id="UP000326678">
    <property type="component" value="Chromosome pGXM01"/>
</dbReference>
<gene>
    <name evidence="1" type="ORF">GXM_09760</name>
</gene>
<reference evidence="1 2" key="1">
    <citation type="submission" date="2019-10" db="EMBL/GenBank/DDBJ databases">
        <title>Genomic and transcriptomic insights into the perfect genentic adaptation of a filamentous nitrogen-fixing cyanobacterium to rice fields.</title>
        <authorList>
            <person name="Chen Z."/>
        </authorList>
    </citation>
    <scope>NUCLEOTIDE SEQUENCE [LARGE SCALE GENOMIC DNA]</scope>
    <source>
        <strain evidence="1">CCNUC1</strain>
    </source>
</reference>
<name>A0A5P8WJE4_9NOSO</name>
<dbReference type="EMBL" id="CP045228">
    <property type="protein sequence ID" value="QFS52266.1"/>
    <property type="molecule type" value="Genomic_DNA"/>
</dbReference>
<evidence type="ECO:0000313" key="1">
    <source>
        <dbReference type="EMBL" id="QFS52266.1"/>
    </source>
</evidence>
<sequence>MERLIQYFIEDERCLGYVWKQERGQRVVIVVDDCFKLVEYDNPPNAFGFGLKVIFDKLSCRDDTLAIGFFDLPQSPKIPDIVLIINTIKTWISELDSHNYKLYLLVDYFHGQQTMESKANGLKFVDYWHEHQPLPAEKIAYLSLGGVNTPNHYRLQCFQKTLIHDQKADYKLLPEDFLHWLDIDEHPLFRLWRYSNRWFLSDDTTILVKHNFAVARKFLFDQKNDTDLFQAGEYKRKISNALEVNIPNAWWENEESAKNIHESLKCLCGAFFCGQTNNNAKRHLSVGAAYLIALMAHQKIYGNGDVFMNDTEAWIECSQAASPIFALQDQETARTSAIALYDCFICLFTPRSKNAYQESFLASSQVRNICFYESGRVLKIQLNWNAQNPSSDRQENLAKTISPIFKQQTINVSQFAKNTRNSVLNLWCQMAISDNGFMSPGAIYMEGDTVVVASIK</sequence>
<dbReference type="RefSeq" id="WP_152592540.1">
    <property type="nucleotide sequence ID" value="NZ_CP045228.1"/>
</dbReference>